<protein>
    <submittedName>
        <fullName evidence="4">General stress protein CsbD</fullName>
    </submittedName>
</protein>
<reference evidence="4 5" key="1">
    <citation type="submission" date="2015-06" db="EMBL/GenBank/DDBJ databases">
        <title>Recapitulation of the evolution of biosynthetic gene clusters reveals hidden chemical diversity on bacterial genomes.</title>
        <authorList>
            <person name="Cruz-Morales P."/>
            <person name="Martinez-Guerrero C."/>
            <person name="Morales-Escalante M.A."/>
            <person name="Yanez-Guerra L.A."/>
            <person name="Kopp J.F."/>
            <person name="Feldmann J."/>
            <person name="Ramos-Aboites H.E."/>
            <person name="Barona-Gomez F."/>
        </authorList>
    </citation>
    <scope>NUCLEOTIDE SEQUENCE [LARGE SCALE GENOMIC DNA]</scope>
    <source>
        <strain evidence="4 5">ATCC 31245</strain>
    </source>
</reference>
<dbReference type="Pfam" id="PF05532">
    <property type="entry name" value="CsbD"/>
    <property type="match status" value="1"/>
</dbReference>
<comment type="similarity">
    <text evidence="1">Belongs to the UPF0337 (CsbD) family.</text>
</comment>
<dbReference type="Gene3D" id="1.10.1470.10">
    <property type="entry name" value="YjbJ"/>
    <property type="match status" value="1"/>
</dbReference>
<evidence type="ECO:0000313" key="4">
    <source>
        <dbReference type="EMBL" id="KMO95311.1"/>
    </source>
</evidence>
<dbReference type="RefSeq" id="WP_048478780.1">
    <property type="nucleotide sequence ID" value="NZ_JBEZIN010000046.1"/>
</dbReference>
<gene>
    <name evidence="4" type="ORF">ACS04_23890</name>
</gene>
<dbReference type="OrthoDB" id="3196802at2"/>
<keyword evidence="5" id="KW-1185">Reference proteome</keyword>
<sequence length="65" mass="7009">MADKGKMDQAKGKAKEAAGKITGNDRMKAEGKMDQAKGKAKEAVSDTAERARGAQDSLRDKRDRT</sequence>
<evidence type="ECO:0000256" key="2">
    <source>
        <dbReference type="SAM" id="MobiDB-lite"/>
    </source>
</evidence>
<organism evidence="4 5">
    <name type="scientific">Streptomyces roseus</name>
    <dbReference type="NCBI Taxonomy" id="66430"/>
    <lineage>
        <taxon>Bacteria</taxon>
        <taxon>Bacillati</taxon>
        <taxon>Actinomycetota</taxon>
        <taxon>Actinomycetes</taxon>
        <taxon>Kitasatosporales</taxon>
        <taxon>Streptomycetaceae</taxon>
        <taxon>Streptomyces</taxon>
    </lineage>
</organism>
<dbReference type="InterPro" id="IPR008462">
    <property type="entry name" value="CsbD"/>
</dbReference>
<evidence type="ECO:0000313" key="5">
    <source>
        <dbReference type="Proteomes" id="UP000035932"/>
    </source>
</evidence>
<dbReference type="InterPro" id="IPR036629">
    <property type="entry name" value="YjbJ_sf"/>
</dbReference>
<proteinExistence type="inferred from homology"/>
<dbReference type="Proteomes" id="UP000035932">
    <property type="component" value="Unassembled WGS sequence"/>
</dbReference>
<feature type="domain" description="CsbD-like" evidence="3">
    <location>
        <begin position="4"/>
        <end position="52"/>
    </location>
</feature>
<dbReference type="SUPFAM" id="SSF69047">
    <property type="entry name" value="Hypothetical protein YjbJ"/>
    <property type="match status" value="1"/>
</dbReference>
<dbReference type="EMBL" id="LFML01000102">
    <property type="protein sequence ID" value="KMO95311.1"/>
    <property type="molecule type" value="Genomic_DNA"/>
</dbReference>
<accession>A0A0J7ADK4</accession>
<feature type="region of interest" description="Disordered" evidence="2">
    <location>
        <begin position="1"/>
        <end position="65"/>
    </location>
</feature>
<dbReference type="PATRIC" id="fig|66430.4.peg.253"/>
<name>A0A0J7ADK4_9ACTN</name>
<dbReference type="AlphaFoldDB" id="A0A0J7ADK4"/>
<evidence type="ECO:0000256" key="1">
    <source>
        <dbReference type="ARBA" id="ARBA00009129"/>
    </source>
</evidence>
<dbReference type="STRING" id="66430.ACS04_23890"/>
<evidence type="ECO:0000259" key="3">
    <source>
        <dbReference type="Pfam" id="PF05532"/>
    </source>
</evidence>
<comment type="caution">
    <text evidence="4">The sequence shown here is derived from an EMBL/GenBank/DDBJ whole genome shotgun (WGS) entry which is preliminary data.</text>
</comment>